<proteinExistence type="predicted"/>
<keyword evidence="2" id="KW-1185">Reference proteome</keyword>
<organism evidence="1 2">
    <name type="scientific">Victivallis lenta</name>
    <dbReference type="NCBI Taxonomy" id="2606640"/>
    <lineage>
        <taxon>Bacteria</taxon>
        <taxon>Pseudomonadati</taxon>
        <taxon>Lentisphaerota</taxon>
        <taxon>Lentisphaeria</taxon>
        <taxon>Victivallales</taxon>
        <taxon>Victivallaceae</taxon>
        <taxon>Victivallis</taxon>
    </lineage>
</organism>
<name>A0A844FZH2_9BACT</name>
<gene>
    <name evidence="1" type="ORF">FYJ85_01685</name>
</gene>
<dbReference type="RefSeq" id="WP_154416788.1">
    <property type="nucleotide sequence ID" value="NZ_VUNS01000001.1"/>
</dbReference>
<accession>A0A844FZH2</accession>
<evidence type="ECO:0000313" key="2">
    <source>
        <dbReference type="Proteomes" id="UP000435649"/>
    </source>
</evidence>
<comment type="caution">
    <text evidence="1">The sequence shown here is derived from an EMBL/GenBank/DDBJ whole genome shotgun (WGS) entry which is preliminary data.</text>
</comment>
<reference evidence="1 2" key="1">
    <citation type="submission" date="2019-08" db="EMBL/GenBank/DDBJ databases">
        <title>In-depth cultivation of the pig gut microbiome towards novel bacterial diversity and tailored functional studies.</title>
        <authorList>
            <person name="Wylensek D."/>
            <person name="Hitch T.C.A."/>
            <person name="Clavel T."/>
        </authorList>
    </citation>
    <scope>NUCLEOTIDE SEQUENCE [LARGE SCALE GENOMIC DNA]</scope>
    <source>
        <strain evidence="1 2">BBE-744-WT-12</strain>
    </source>
</reference>
<dbReference type="Proteomes" id="UP000435649">
    <property type="component" value="Unassembled WGS sequence"/>
</dbReference>
<evidence type="ECO:0000313" key="1">
    <source>
        <dbReference type="EMBL" id="MST95758.1"/>
    </source>
</evidence>
<sequence length="195" mass="21992">MQQIQILELLAGSIEHNAFLRREFPLPGGKHKAGASVVASRIDDIEIDAKGGKPPRLHHTQIVGRPLVGPAALPVVWLLVLESHIEHIFQIGGNSERRLKPYANLQDGIVNFSGRWSRSDPEYKILIIPFPVILNQQRKIAFNRDNPSIASELEGTDVPVEDAAFFVHLRQLQLFTVNYNVTRLPKRHVHSQSKR</sequence>
<protein>
    <submittedName>
        <fullName evidence="1">Uncharacterized protein</fullName>
    </submittedName>
</protein>
<dbReference type="AlphaFoldDB" id="A0A844FZH2"/>
<dbReference type="EMBL" id="VUNS01000001">
    <property type="protein sequence ID" value="MST95758.1"/>
    <property type="molecule type" value="Genomic_DNA"/>
</dbReference>